<dbReference type="CDD" id="cd02440">
    <property type="entry name" value="AdoMet_MTases"/>
    <property type="match status" value="1"/>
</dbReference>
<proteinExistence type="inferred from homology"/>
<dbReference type="Pfam" id="PF13847">
    <property type="entry name" value="Methyltransf_31"/>
    <property type="match status" value="1"/>
</dbReference>
<protein>
    <recommendedName>
        <fullName evidence="5">Protein-lysine N-methyltransferase CAUJ_LOCUS13986</fullName>
        <ecNumber evidence="5">2.1.1.-</ecNumber>
    </recommendedName>
</protein>
<keyword evidence="3 5" id="KW-0808">Transferase</keyword>
<gene>
    <name evidence="7" type="ORF">CAUJ_LOCUS13986</name>
</gene>
<dbReference type="GO" id="GO:0016279">
    <property type="term" value="F:protein-lysine N-methyltransferase activity"/>
    <property type="evidence" value="ECO:0007669"/>
    <property type="project" value="UniProtKB-UniRule"/>
</dbReference>
<dbReference type="EC" id="2.1.1.-" evidence="5"/>
<dbReference type="InterPro" id="IPR025714">
    <property type="entry name" value="Methyltranfer_dom"/>
</dbReference>
<dbReference type="Proteomes" id="UP000835052">
    <property type="component" value="Unassembled WGS sequence"/>
</dbReference>
<comment type="function">
    <text evidence="5">S-adenosyl-L-methionine-dependent protein-lysine N-methyltransferase that methylates elongation factor 1-alpha.</text>
</comment>
<dbReference type="PANTHER" id="PTHR12843">
    <property type="entry name" value="PROTEIN-LYSINE N-METHYLTRANSFERASE METTL10"/>
    <property type="match status" value="1"/>
</dbReference>
<dbReference type="HAMAP" id="MF_03188">
    <property type="entry name" value="Methyltr_EFM4"/>
    <property type="match status" value="1"/>
</dbReference>
<dbReference type="InterPro" id="IPR029063">
    <property type="entry name" value="SAM-dependent_MTases_sf"/>
</dbReference>
<evidence type="ECO:0000256" key="2">
    <source>
        <dbReference type="ARBA" id="ARBA00022603"/>
    </source>
</evidence>
<evidence type="ECO:0000313" key="8">
    <source>
        <dbReference type="Proteomes" id="UP000835052"/>
    </source>
</evidence>
<feature type="domain" description="Methyltransferase" evidence="6">
    <location>
        <begin position="60"/>
        <end position="193"/>
    </location>
</feature>
<dbReference type="InterPro" id="IPR026635">
    <property type="entry name" value="Efm4/METTL10"/>
</dbReference>
<keyword evidence="2 5" id="KW-0489">Methyltransferase</keyword>
<dbReference type="GO" id="GO:0032259">
    <property type="term" value="P:methylation"/>
    <property type="evidence" value="ECO:0007669"/>
    <property type="project" value="UniProtKB-KW"/>
</dbReference>
<name>A0A8S1HRU0_9PELO</name>
<organism evidence="7 8">
    <name type="scientific">Caenorhabditis auriculariae</name>
    <dbReference type="NCBI Taxonomy" id="2777116"/>
    <lineage>
        <taxon>Eukaryota</taxon>
        <taxon>Metazoa</taxon>
        <taxon>Ecdysozoa</taxon>
        <taxon>Nematoda</taxon>
        <taxon>Chromadorea</taxon>
        <taxon>Rhabditida</taxon>
        <taxon>Rhabditina</taxon>
        <taxon>Rhabditomorpha</taxon>
        <taxon>Rhabditoidea</taxon>
        <taxon>Rhabditidae</taxon>
        <taxon>Peloderinae</taxon>
        <taxon>Caenorhabditis</taxon>
    </lineage>
</organism>
<evidence type="ECO:0000259" key="6">
    <source>
        <dbReference type="Pfam" id="PF13847"/>
    </source>
</evidence>
<dbReference type="Gene3D" id="3.40.50.150">
    <property type="entry name" value="Vaccinia Virus protein VP39"/>
    <property type="match status" value="1"/>
</dbReference>
<reference evidence="7" key="1">
    <citation type="submission" date="2020-10" db="EMBL/GenBank/DDBJ databases">
        <authorList>
            <person name="Kikuchi T."/>
        </authorList>
    </citation>
    <scope>NUCLEOTIDE SEQUENCE</scope>
    <source>
        <strain evidence="7">NKZ352</strain>
    </source>
</reference>
<dbReference type="GO" id="GO:0005737">
    <property type="term" value="C:cytoplasm"/>
    <property type="evidence" value="ECO:0007669"/>
    <property type="project" value="UniProtKB-SubCell"/>
</dbReference>
<keyword evidence="8" id="KW-1185">Reference proteome</keyword>
<accession>A0A8S1HRU0</accession>
<dbReference type="EMBL" id="CAJGYM010000114">
    <property type="protein sequence ID" value="CAD6198079.1"/>
    <property type="molecule type" value="Genomic_DNA"/>
</dbReference>
<comment type="similarity">
    <text evidence="5">Belongs to the class I-like SAM-binding methyltransferase superfamily. EFM4 family.</text>
</comment>
<evidence type="ECO:0000256" key="1">
    <source>
        <dbReference type="ARBA" id="ARBA00022490"/>
    </source>
</evidence>
<dbReference type="OrthoDB" id="540004at2759"/>
<evidence type="ECO:0000256" key="4">
    <source>
        <dbReference type="ARBA" id="ARBA00022691"/>
    </source>
</evidence>
<dbReference type="AlphaFoldDB" id="A0A8S1HRU0"/>
<dbReference type="PANTHER" id="PTHR12843:SF5">
    <property type="entry name" value="EEF1A LYSINE METHYLTRANSFERASE 2"/>
    <property type="match status" value="1"/>
</dbReference>
<keyword evidence="4 5" id="KW-0949">S-adenosyl-L-methionine</keyword>
<comment type="subcellular location">
    <subcellularLocation>
        <location evidence="5">Cytoplasm</location>
    </subcellularLocation>
</comment>
<evidence type="ECO:0000256" key="3">
    <source>
        <dbReference type="ARBA" id="ARBA00022679"/>
    </source>
</evidence>
<evidence type="ECO:0000256" key="5">
    <source>
        <dbReference type="HAMAP-Rule" id="MF_03188"/>
    </source>
</evidence>
<evidence type="ECO:0000313" key="7">
    <source>
        <dbReference type="EMBL" id="CAD6198079.1"/>
    </source>
</evidence>
<sequence>MSGNDVEIAASKLGTKEFWDERYEVELKNFEEFGDEGEIWFGQSAEKRIVDHLGKSKTPKNSKIVDIGCGNGSVLRRLKEKGFTDLIGVDYCEAAVRLAEQSSREDDGFPPEIEIRFEQLDILAPQRPFFDGSFSIVLDKGTWDAISLAEDREERLKKYKKSVVDALSPDGQFIIFSCNFTEEELKGQFSDTLVFDAVIPATHSFSFGGKDGVTSTGIVFRKRNC</sequence>
<keyword evidence="1 5" id="KW-0963">Cytoplasm</keyword>
<dbReference type="SUPFAM" id="SSF53335">
    <property type="entry name" value="S-adenosyl-L-methionine-dependent methyltransferases"/>
    <property type="match status" value="1"/>
</dbReference>
<comment type="caution">
    <text evidence="7">The sequence shown here is derived from an EMBL/GenBank/DDBJ whole genome shotgun (WGS) entry which is preliminary data.</text>
</comment>